<accession>A0ACC2ZRW6</accession>
<dbReference type="EMBL" id="JAPDRQ010000377">
    <property type="protein sequence ID" value="KAJ9650151.1"/>
    <property type="molecule type" value="Genomic_DNA"/>
</dbReference>
<evidence type="ECO:0000313" key="1">
    <source>
        <dbReference type="EMBL" id="KAJ9650151.1"/>
    </source>
</evidence>
<sequence length="873" mass="96300">GDFADSMNPEQTKLDIVGKPALEAFKEQLNPEKFQELFEKLMMGETELEILELKDDHDRWFRVRLMPQRGRTSPSGPLNKIDIVGVVGTSMEVTAMKKREAENIKLLANENAAKEASKMKSSFLANMSHEIRTPIAGVLGMSELLMDTDLDEEQQDFAQNIQRSANSLLTVINDILDFSKIESGRLDIEEVQFSLPVVLKDVAKMLSYAAARKSLQFTSELHLGEAQDLPLLGDPGRIRQILTNLLTNSIKFTTEGYVKMKVQIIEDTADTTVVEFTVEDTGIGVEEEVKKRLFRPFSQADSSTARRFGGTGLGLTISKNLVDLMHGKIWLDSKLDQGTTAGFTIPFKKPEFTNGTHAQLVEIGALPDRLASELSLSVEGQSRPGSKGRRITPPLPHSPQSATSARATKGDDISNLELARDECHILVVEDNPVNQQIALKFIEGLKFSVNAVWNGKEALQYLLKATNPELPADEKTKYPVPSIILMDCQMPVLDGYHATHVLRHHAPYTNIEAIQRIPIVAMTASAIQGDRERCEKAGMDDYLAKPVKRPVLERMILKWILRNARTVTLTDVNGLPKPAVSRRGSDHSSICAAFDSIATEILSPRKKPPLLQTNHQPDEVKRPPLVLGDKPLSHREMRRSSLKDHILATEIQGLNNEADASARRAAQEEKAVSLRDAKLMDATRSGQNKSPPDALYKSPLTENGEPISPLPRSYPTQGISEAEDGIMALTEENVGRLNQASASPGGTLLKPTGQEDYFSQGFLERHALQQNKHAKILVPVSDIPGPPPDVASPGAGMRFVAAKDLPKEVKQKQTASSPKLKRIVSDHPNAGVTREMLRVRERSASDWSSSNATVRPDLKRMGSANSRFEESGK</sequence>
<reference evidence="1" key="1">
    <citation type="submission" date="2022-10" db="EMBL/GenBank/DDBJ databases">
        <title>Culturing micro-colonial fungi from biological soil crusts in the Mojave desert and describing Neophaeococcomyces mojavensis, and introducing the new genera and species Taxawa tesnikishii.</title>
        <authorList>
            <person name="Kurbessoian T."/>
            <person name="Stajich J.E."/>
        </authorList>
    </citation>
    <scope>NUCLEOTIDE SEQUENCE</scope>
    <source>
        <strain evidence="1">JES_112</strain>
    </source>
</reference>
<evidence type="ECO:0000313" key="2">
    <source>
        <dbReference type="Proteomes" id="UP001172386"/>
    </source>
</evidence>
<proteinExistence type="predicted"/>
<keyword evidence="2" id="KW-1185">Reference proteome</keyword>
<gene>
    <name evidence="1" type="ORF">H2198_010528</name>
</gene>
<name>A0ACC2ZRW6_9EURO</name>
<feature type="non-terminal residue" evidence="1">
    <location>
        <position position="1"/>
    </location>
</feature>
<protein>
    <submittedName>
        <fullName evidence="1">Uncharacterized protein</fullName>
    </submittedName>
</protein>
<organism evidence="1 2">
    <name type="scientific">Neophaeococcomyces mojaviensis</name>
    <dbReference type="NCBI Taxonomy" id="3383035"/>
    <lineage>
        <taxon>Eukaryota</taxon>
        <taxon>Fungi</taxon>
        <taxon>Dikarya</taxon>
        <taxon>Ascomycota</taxon>
        <taxon>Pezizomycotina</taxon>
        <taxon>Eurotiomycetes</taxon>
        <taxon>Chaetothyriomycetidae</taxon>
        <taxon>Chaetothyriales</taxon>
        <taxon>Chaetothyriales incertae sedis</taxon>
        <taxon>Neophaeococcomyces</taxon>
    </lineage>
</organism>
<dbReference type="Proteomes" id="UP001172386">
    <property type="component" value="Unassembled WGS sequence"/>
</dbReference>
<comment type="caution">
    <text evidence="1">The sequence shown here is derived from an EMBL/GenBank/DDBJ whole genome shotgun (WGS) entry which is preliminary data.</text>
</comment>